<comment type="caution">
    <text evidence="1">The sequence shown here is derived from an EMBL/GenBank/DDBJ whole genome shotgun (WGS) entry which is preliminary data.</text>
</comment>
<sequence length="87" mass="10486">MIPQDLYMDVHESKIFILDLENLDDKKYSPKVTSQLYRYCFVEWEVLSFVKYDDSISEYIDFEGTDKEKIERFVTTMHKGHPKYVCC</sequence>
<proteinExistence type="predicted"/>
<gene>
    <name evidence="1" type="ORF">RPERSI_LOCUS614</name>
</gene>
<keyword evidence="2" id="KW-1185">Reference proteome</keyword>
<evidence type="ECO:0000313" key="1">
    <source>
        <dbReference type="EMBL" id="CAG8471756.1"/>
    </source>
</evidence>
<accession>A0ACA9KFY1</accession>
<name>A0ACA9KFY1_9GLOM</name>
<protein>
    <submittedName>
        <fullName evidence="1">12952_t:CDS:1</fullName>
    </submittedName>
</protein>
<dbReference type="Proteomes" id="UP000789920">
    <property type="component" value="Unassembled WGS sequence"/>
</dbReference>
<reference evidence="1" key="1">
    <citation type="submission" date="2021-06" db="EMBL/GenBank/DDBJ databases">
        <authorList>
            <person name="Kallberg Y."/>
            <person name="Tangrot J."/>
            <person name="Rosling A."/>
        </authorList>
    </citation>
    <scope>NUCLEOTIDE SEQUENCE</scope>
    <source>
        <strain evidence="1">MA461A</strain>
    </source>
</reference>
<dbReference type="EMBL" id="CAJVQC010000471">
    <property type="protein sequence ID" value="CAG8471756.1"/>
    <property type="molecule type" value="Genomic_DNA"/>
</dbReference>
<organism evidence="1 2">
    <name type="scientific">Racocetra persica</name>
    <dbReference type="NCBI Taxonomy" id="160502"/>
    <lineage>
        <taxon>Eukaryota</taxon>
        <taxon>Fungi</taxon>
        <taxon>Fungi incertae sedis</taxon>
        <taxon>Mucoromycota</taxon>
        <taxon>Glomeromycotina</taxon>
        <taxon>Glomeromycetes</taxon>
        <taxon>Diversisporales</taxon>
        <taxon>Gigasporaceae</taxon>
        <taxon>Racocetra</taxon>
    </lineage>
</organism>
<evidence type="ECO:0000313" key="2">
    <source>
        <dbReference type="Proteomes" id="UP000789920"/>
    </source>
</evidence>